<evidence type="ECO:0000256" key="3">
    <source>
        <dbReference type="ARBA" id="ARBA00022840"/>
    </source>
</evidence>
<evidence type="ECO:0000313" key="9">
    <source>
        <dbReference type="EMBL" id="KAB7131289.1"/>
    </source>
</evidence>
<dbReference type="EMBL" id="WDWL01000007">
    <property type="protein sequence ID" value="KAB7072523.1"/>
    <property type="molecule type" value="Genomic_DNA"/>
</dbReference>
<dbReference type="EMBL" id="WDVF01000035">
    <property type="protein sequence ID" value="KAB7131289.1"/>
    <property type="molecule type" value="Genomic_DNA"/>
</dbReference>
<evidence type="ECO:0000313" key="22">
    <source>
        <dbReference type="Proteomes" id="UP000182842"/>
    </source>
</evidence>
<dbReference type="Proteomes" id="UP000638311">
    <property type="component" value="Unassembled WGS sequence"/>
</dbReference>
<evidence type="ECO:0000313" key="23">
    <source>
        <dbReference type="Proteomes" id="UP000257074"/>
    </source>
</evidence>
<dbReference type="Proteomes" id="UP000257074">
    <property type="component" value="Unassembled WGS sequence"/>
</dbReference>
<protein>
    <submittedName>
        <fullName evidence="16">AAA family ATPase</fullName>
    </submittedName>
    <submittedName>
        <fullName evidence="9">ATP-binding protein</fullName>
    </submittedName>
    <submittedName>
        <fullName evidence="19">DNA replication protein DnaC</fullName>
    </submittedName>
</protein>
<reference evidence="16 23" key="2">
    <citation type="journal article" date="2017" name="Anaerobe">
        <title>Quantification, isolation and characterization of Bifidobacterium from the vaginal microbiomes of reproductive aged women.</title>
        <authorList>
            <person name="Freitas A.C."/>
            <person name="Hill J.E."/>
        </authorList>
    </citation>
    <scope>NUCLEOTIDE SEQUENCE [LARGE SCALE GENOMIC DNA]</scope>
    <source>
        <strain evidence="16 23">N6D05</strain>
    </source>
</reference>
<evidence type="ECO:0000313" key="20">
    <source>
        <dbReference type="EMBL" id="SEB51017.1"/>
    </source>
</evidence>
<evidence type="ECO:0000313" key="19">
    <source>
        <dbReference type="EMBL" id="SEB40424.1"/>
    </source>
</evidence>
<dbReference type="EMBL" id="WEAY01000034">
    <property type="protein sequence ID" value="KAB6836025.1"/>
    <property type="molecule type" value="Genomic_DNA"/>
</dbReference>
<dbReference type="Proteomes" id="UP000478746">
    <property type="component" value="Unassembled WGS sequence"/>
</dbReference>
<keyword evidence="3 9" id="KW-0067">ATP-binding</keyword>
<dbReference type="InterPro" id="IPR047661">
    <property type="entry name" value="IstB"/>
</dbReference>
<dbReference type="Proteomes" id="UP000467387">
    <property type="component" value="Unassembled WGS sequence"/>
</dbReference>
<evidence type="ECO:0000313" key="18">
    <source>
        <dbReference type="EMBL" id="RGW65749.1"/>
    </source>
</evidence>
<accession>A0A0A1GSL4</accession>
<dbReference type="EMBL" id="NJNR01000064">
    <property type="protein sequence ID" value="RDX05235.1"/>
    <property type="molecule type" value="Genomic_DNA"/>
</dbReference>
<evidence type="ECO:0000313" key="32">
    <source>
        <dbReference type="Proteomes" id="UP000468842"/>
    </source>
</evidence>
<evidence type="ECO:0000313" key="7">
    <source>
        <dbReference type="EMBL" id="KAB7055728.1"/>
    </source>
</evidence>
<feature type="domain" description="AAA+ ATPase" evidence="5">
    <location>
        <begin position="113"/>
        <end position="246"/>
    </location>
</feature>
<dbReference type="Proteomes" id="UP000461165">
    <property type="component" value="Unassembled WGS sequence"/>
</dbReference>
<dbReference type="EMBL" id="WDWU01000035">
    <property type="protein sequence ID" value="KAB7055728.1"/>
    <property type="molecule type" value="Genomic_DNA"/>
</dbReference>
<evidence type="ECO:0000256" key="4">
    <source>
        <dbReference type="SAM" id="MobiDB-lite"/>
    </source>
</evidence>
<dbReference type="Proteomes" id="UP000466472">
    <property type="component" value="Unassembled WGS sequence"/>
</dbReference>
<gene>
    <name evidence="16" type="ORF">CE169_09545</name>
    <name evidence="18" type="ORF">DWV59_02925</name>
    <name evidence="17" type="ORF">DXC63_02450</name>
    <name evidence="13" type="ORF">GBB40_07185</name>
    <name evidence="12" type="ORF">GBB63_11475</name>
    <name evidence="11" type="ORF">GBB73_11355</name>
    <name evidence="10" type="ORF">GBC45_11200</name>
    <name evidence="9" type="ORF">GBC97_11155</name>
    <name evidence="8" type="ORF">GBI83_06070</name>
    <name evidence="7" type="ORF">GBI87_11750</name>
    <name evidence="6" type="ORF">GBK08_11170</name>
    <name evidence="14" type="ORF">GT999_09735</name>
    <name evidence="15" type="ORF">GUA24_10275</name>
    <name evidence="19" type="ORF">SAMN04489748_0978</name>
    <name evidence="20" type="ORF">SAMN04489748_1272</name>
    <name evidence="21" type="ORF">SAMN04489748_1666</name>
</gene>
<dbReference type="EMBL" id="WDUB01000032">
    <property type="protein sequence ID" value="KAB7200611.1"/>
    <property type="molecule type" value="Genomic_DNA"/>
</dbReference>
<dbReference type="EMBL" id="FNRW01000004">
    <property type="protein sequence ID" value="SEB51017.1"/>
    <property type="molecule type" value="Genomic_DNA"/>
</dbReference>
<dbReference type="EMBL" id="FNRW01000002">
    <property type="protein sequence ID" value="SEB40424.1"/>
    <property type="molecule type" value="Genomic_DNA"/>
</dbReference>
<sequence length="261" mass="29686">MSVRPDPVIPETRRRRASTTEKSERILKMSRSLTLTRSVLAGTLAEATPNQLDFIERWFTAELDSRERSKRLRLLKQAGFPADKTLDGYDWTNLKMPADWGRAQLENLDFVAGCEDLVLYGPVGTGKSHLAIAIGRLACERGVPVRFFTATGLLMRLRRAQQENRLDRELASIGKARLLIIDEFGYLPIDEEGSRLLFQIISDSYETRSIIYTTNIEFSGWGRVLGDKNMAAALIDRTVHHGRLIRFEGRSYRSEHALMTK</sequence>
<comment type="similarity">
    <text evidence="1">Belongs to the IS21/IS1162 putative ATP-binding protein family.</text>
</comment>
<dbReference type="PANTHER" id="PTHR30050:SF4">
    <property type="entry name" value="ATP-BINDING PROTEIN RV3427C IN INSERTION SEQUENCE-RELATED"/>
    <property type="match status" value="1"/>
</dbReference>
<evidence type="ECO:0000313" key="34">
    <source>
        <dbReference type="Proteomes" id="UP000478746"/>
    </source>
</evidence>
<evidence type="ECO:0000259" key="5">
    <source>
        <dbReference type="SMART" id="SM00382"/>
    </source>
</evidence>
<evidence type="ECO:0000313" key="33">
    <source>
        <dbReference type="Proteomes" id="UP000476628"/>
    </source>
</evidence>
<evidence type="ECO:0000256" key="2">
    <source>
        <dbReference type="ARBA" id="ARBA00022741"/>
    </source>
</evidence>
<dbReference type="Proteomes" id="UP000460881">
    <property type="component" value="Unassembled WGS sequence"/>
</dbReference>
<dbReference type="EMBL" id="WDQK01000014">
    <property type="protein sequence ID" value="KAB7394870.1"/>
    <property type="molecule type" value="Genomic_DNA"/>
</dbReference>
<dbReference type="InterPro" id="IPR027417">
    <property type="entry name" value="P-loop_NTPase"/>
</dbReference>
<evidence type="ECO:0000313" key="13">
    <source>
        <dbReference type="EMBL" id="KAB7394870.1"/>
    </source>
</evidence>
<dbReference type="InterPro" id="IPR003593">
    <property type="entry name" value="AAA+_ATPase"/>
</dbReference>
<evidence type="ECO:0000313" key="15">
    <source>
        <dbReference type="EMBL" id="MZU09340.1"/>
    </source>
</evidence>
<proteinExistence type="inferred from homology"/>
<dbReference type="Gene3D" id="3.40.50.300">
    <property type="entry name" value="P-loop containing nucleotide triphosphate hydrolases"/>
    <property type="match status" value="1"/>
</dbReference>
<dbReference type="SMART" id="SM00382">
    <property type="entry name" value="AAA"/>
    <property type="match status" value="1"/>
</dbReference>
<evidence type="ECO:0000313" key="17">
    <source>
        <dbReference type="EMBL" id="RGL51972.1"/>
    </source>
</evidence>
<comment type="caution">
    <text evidence="9">The sequence shown here is derived from an EMBL/GenBank/DDBJ whole genome shotgun (WGS) entry which is preliminary data.</text>
</comment>
<evidence type="ECO:0000313" key="24">
    <source>
        <dbReference type="Proteomes" id="UP000261288"/>
    </source>
</evidence>
<dbReference type="Proteomes" id="UP000182842">
    <property type="component" value="Unassembled WGS sequence"/>
</dbReference>
<dbReference type="InterPro" id="IPR028350">
    <property type="entry name" value="DNAC/IstB-like"/>
</dbReference>
<evidence type="ECO:0000313" key="21">
    <source>
        <dbReference type="EMBL" id="SEB65280.1"/>
    </source>
</evidence>
<name>A0A0A1GSL4_BIFLN</name>
<organism evidence="9 29">
    <name type="scientific">Bifidobacterium longum</name>
    <dbReference type="NCBI Taxonomy" id="216816"/>
    <lineage>
        <taxon>Bacteria</taxon>
        <taxon>Bacillati</taxon>
        <taxon>Actinomycetota</taxon>
        <taxon>Actinomycetes</taxon>
        <taxon>Bifidobacteriales</taxon>
        <taxon>Bifidobacteriaceae</taxon>
        <taxon>Bifidobacterium</taxon>
    </lineage>
</organism>
<dbReference type="EMBL" id="WDRC01000058">
    <property type="protein sequence ID" value="KAB7355663.1"/>
    <property type="molecule type" value="Genomic_DNA"/>
</dbReference>
<reference evidence="19 22" key="1">
    <citation type="submission" date="2016-10" db="EMBL/GenBank/DDBJ databases">
        <authorList>
            <person name="Varghese N."/>
            <person name="Submissions S."/>
        </authorList>
    </citation>
    <scope>NUCLEOTIDE SEQUENCE [LARGE SCALE GENOMIC DNA]</scope>
    <source>
        <strain evidence="19 22">DSM 20219</strain>
    </source>
</reference>
<evidence type="ECO:0000313" key="10">
    <source>
        <dbReference type="EMBL" id="KAB7200611.1"/>
    </source>
</evidence>
<dbReference type="Proteomes" id="UP000261288">
    <property type="component" value="Unassembled WGS sequence"/>
</dbReference>
<dbReference type="EMBL" id="WXEF01000035">
    <property type="protein sequence ID" value="MZR89528.1"/>
    <property type="molecule type" value="Genomic_DNA"/>
</dbReference>
<evidence type="ECO:0000313" key="30">
    <source>
        <dbReference type="Proteomes" id="UP000466472"/>
    </source>
</evidence>
<evidence type="ECO:0000313" key="12">
    <source>
        <dbReference type="EMBL" id="KAB7355663.1"/>
    </source>
</evidence>
<evidence type="ECO:0000313" key="6">
    <source>
        <dbReference type="EMBL" id="KAB6836025.1"/>
    </source>
</evidence>
<dbReference type="Proteomes" id="UP000476628">
    <property type="component" value="Unassembled WGS sequence"/>
</dbReference>
<evidence type="ECO:0000313" key="8">
    <source>
        <dbReference type="EMBL" id="KAB7072523.1"/>
    </source>
</evidence>
<dbReference type="PIRSF" id="PIRSF003073">
    <property type="entry name" value="DNAC_TnpB_IstB"/>
    <property type="match status" value="1"/>
</dbReference>
<dbReference type="GO" id="GO:0005524">
    <property type="term" value="F:ATP binding"/>
    <property type="evidence" value="ECO:0007669"/>
    <property type="project" value="UniProtKB-KW"/>
</dbReference>
<evidence type="ECO:0000313" key="16">
    <source>
        <dbReference type="EMBL" id="RDX05235.1"/>
    </source>
</evidence>
<dbReference type="InterPro" id="IPR002611">
    <property type="entry name" value="IstB_ATP-bd"/>
</dbReference>
<dbReference type="EMBL" id="QSRZ01000002">
    <property type="protein sequence ID" value="RGL51972.1"/>
    <property type="molecule type" value="Genomic_DNA"/>
</dbReference>
<dbReference type="CDD" id="cd00009">
    <property type="entry name" value="AAA"/>
    <property type="match status" value="1"/>
</dbReference>
<evidence type="ECO:0000313" key="14">
    <source>
        <dbReference type="EMBL" id="MZR89528.1"/>
    </source>
</evidence>
<dbReference type="EMBL" id="WDRM01000052">
    <property type="protein sequence ID" value="KAB7333792.1"/>
    <property type="molecule type" value="Genomic_DNA"/>
</dbReference>
<evidence type="ECO:0000313" key="31">
    <source>
        <dbReference type="Proteomes" id="UP000467387"/>
    </source>
</evidence>
<dbReference type="SUPFAM" id="SSF52540">
    <property type="entry name" value="P-loop containing nucleoside triphosphate hydrolases"/>
    <property type="match status" value="1"/>
</dbReference>
<accession>E5XZB3</accession>
<evidence type="ECO:0000256" key="1">
    <source>
        <dbReference type="ARBA" id="ARBA00008059"/>
    </source>
</evidence>
<feature type="region of interest" description="Disordered" evidence="4">
    <location>
        <begin position="1"/>
        <end position="23"/>
    </location>
</feature>
<reference evidence="26 27" key="4">
    <citation type="journal article" date="2019" name="Nat. Med.">
        <title>A library of human gut bacterial isolates paired with longitudinal multiomics data enables mechanistic microbiome research.</title>
        <authorList>
            <person name="Poyet M."/>
            <person name="Groussin M."/>
            <person name="Gibbons S.M."/>
            <person name="Avila-Pacheco J."/>
            <person name="Jiang X."/>
            <person name="Kearney S.M."/>
            <person name="Perrotta A.R."/>
            <person name="Berdy B."/>
            <person name="Zhao S."/>
            <person name="Lieberman T.D."/>
            <person name="Swanson P.K."/>
            <person name="Smith M."/>
            <person name="Roesemann S."/>
            <person name="Alexander J.E."/>
            <person name="Rich S.A."/>
            <person name="Livny J."/>
            <person name="Vlamakis H."/>
            <person name="Clish C."/>
            <person name="Bullock K."/>
            <person name="Deik A."/>
            <person name="Scott J."/>
            <person name="Pierce K.A."/>
            <person name="Xavier R.J."/>
            <person name="Alm E.J."/>
        </authorList>
    </citation>
    <scope>NUCLEOTIDE SEQUENCE [LARGE SCALE GENOMIC DNA]</scope>
    <source>
        <strain evidence="10 33">BIOML-A136</strain>
        <strain evidence="9 29">BIOML-A166</strain>
        <strain evidence="8 27">BIOML-A201</strain>
        <strain evidence="7 31">BIOML-A210</strain>
        <strain evidence="6 34">BIOML-A320</strain>
        <strain evidence="13 32">BIOML-A37</strain>
        <strain evidence="14 30">BIOML-A395</strain>
        <strain evidence="15">BIOML-A409</strain>
        <strain evidence="12 28">BIOML-A55</strain>
        <strain evidence="11 26">BIOML-A65</strain>
    </source>
</reference>
<dbReference type="PANTHER" id="PTHR30050">
    <property type="entry name" value="CHROMOSOMAL REPLICATION INITIATOR PROTEIN DNAA"/>
    <property type="match status" value="1"/>
</dbReference>
<dbReference type="Proteomes" id="UP000430971">
    <property type="component" value="Unassembled WGS sequence"/>
</dbReference>
<dbReference type="EMBL" id="QSAR01000002">
    <property type="protein sequence ID" value="RGW65749.1"/>
    <property type="molecule type" value="Genomic_DNA"/>
</dbReference>
<keyword evidence="2" id="KW-0547">Nucleotide-binding</keyword>
<dbReference type="Proteomes" id="UP000265775">
    <property type="component" value="Unassembled WGS sequence"/>
</dbReference>
<dbReference type="Pfam" id="PF01695">
    <property type="entry name" value="IstB_IS21"/>
    <property type="match status" value="1"/>
</dbReference>
<dbReference type="EMBL" id="WXDR01000039">
    <property type="protein sequence ID" value="MZU09340.1"/>
    <property type="molecule type" value="Genomic_DNA"/>
</dbReference>
<dbReference type="NCBIfam" id="NF038214">
    <property type="entry name" value="IS21_help_AAA"/>
    <property type="match status" value="1"/>
</dbReference>
<evidence type="ECO:0000313" key="28">
    <source>
        <dbReference type="Proteomes" id="UP000460881"/>
    </source>
</evidence>
<evidence type="ECO:0000313" key="26">
    <source>
        <dbReference type="Proteomes" id="UP000430971"/>
    </source>
</evidence>
<dbReference type="Proteomes" id="UP000468842">
    <property type="component" value="Unassembled WGS sequence"/>
</dbReference>
<evidence type="ECO:0000313" key="29">
    <source>
        <dbReference type="Proteomes" id="UP000461165"/>
    </source>
</evidence>
<dbReference type="Proteomes" id="UP000432196">
    <property type="component" value="Unassembled WGS sequence"/>
</dbReference>
<evidence type="ECO:0000313" key="11">
    <source>
        <dbReference type="EMBL" id="KAB7333792.1"/>
    </source>
</evidence>
<dbReference type="EMBL" id="FNRW01000005">
    <property type="protein sequence ID" value="SEB65280.1"/>
    <property type="molecule type" value="Genomic_DNA"/>
</dbReference>
<evidence type="ECO:0000313" key="25">
    <source>
        <dbReference type="Proteomes" id="UP000265775"/>
    </source>
</evidence>
<dbReference type="AlphaFoldDB" id="A0A0A1GSL4"/>
<dbReference type="OMA" id="YLPMDRE"/>
<evidence type="ECO:0000313" key="27">
    <source>
        <dbReference type="Proteomes" id="UP000432196"/>
    </source>
</evidence>
<dbReference type="GO" id="GO:0006260">
    <property type="term" value="P:DNA replication"/>
    <property type="evidence" value="ECO:0007669"/>
    <property type="project" value="TreeGrafter"/>
</dbReference>
<reference evidence="24 25" key="3">
    <citation type="submission" date="2018-08" db="EMBL/GenBank/DDBJ databases">
        <title>A genome reference for cultivated species of the human gut microbiota.</title>
        <authorList>
            <person name="Zou Y."/>
            <person name="Xue W."/>
            <person name="Luo G."/>
        </authorList>
    </citation>
    <scope>NUCLEOTIDE SEQUENCE [LARGE SCALE GENOMIC DNA]</scope>
    <source>
        <strain evidence="18 25">AF11-12</strain>
        <strain evidence="17 24">TF06-45A</strain>
    </source>
</reference>